<name>A0AAQ3X2P2_PASNO</name>
<protein>
    <submittedName>
        <fullName evidence="2">Uncharacterized protein</fullName>
    </submittedName>
</protein>
<evidence type="ECO:0000313" key="2">
    <source>
        <dbReference type="EMBL" id="WVZ82120.1"/>
    </source>
</evidence>
<accession>A0AAQ3X2P2</accession>
<keyword evidence="3" id="KW-1185">Reference proteome</keyword>
<gene>
    <name evidence="2" type="ORF">U9M48_029421</name>
</gene>
<evidence type="ECO:0000256" key="1">
    <source>
        <dbReference type="SAM" id="Phobius"/>
    </source>
</evidence>
<keyword evidence="1" id="KW-0812">Transmembrane</keyword>
<keyword evidence="1" id="KW-1133">Transmembrane helix</keyword>
<keyword evidence="1" id="KW-0472">Membrane</keyword>
<dbReference type="Proteomes" id="UP001341281">
    <property type="component" value="Chromosome 06"/>
</dbReference>
<organism evidence="2 3">
    <name type="scientific">Paspalum notatum var. saurae</name>
    <dbReference type="NCBI Taxonomy" id="547442"/>
    <lineage>
        <taxon>Eukaryota</taxon>
        <taxon>Viridiplantae</taxon>
        <taxon>Streptophyta</taxon>
        <taxon>Embryophyta</taxon>
        <taxon>Tracheophyta</taxon>
        <taxon>Spermatophyta</taxon>
        <taxon>Magnoliopsida</taxon>
        <taxon>Liliopsida</taxon>
        <taxon>Poales</taxon>
        <taxon>Poaceae</taxon>
        <taxon>PACMAD clade</taxon>
        <taxon>Panicoideae</taxon>
        <taxon>Andropogonodae</taxon>
        <taxon>Paspaleae</taxon>
        <taxon>Paspalinae</taxon>
        <taxon>Paspalum</taxon>
    </lineage>
</organism>
<evidence type="ECO:0000313" key="3">
    <source>
        <dbReference type="Proteomes" id="UP001341281"/>
    </source>
</evidence>
<feature type="transmembrane region" description="Helical" evidence="1">
    <location>
        <begin position="74"/>
        <end position="101"/>
    </location>
</feature>
<feature type="transmembrane region" description="Helical" evidence="1">
    <location>
        <begin position="7"/>
        <end position="26"/>
    </location>
</feature>
<dbReference type="EMBL" id="CP144750">
    <property type="protein sequence ID" value="WVZ82120.1"/>
    <property type="molecule type" value="Genomic_DNA"/>
</dbReference>
<dbReference type="AlphaFoldDB" id="A0AAQ3X2P2"/>
<sequence length="104" mass="10929">MAYTQEVTMFVLGVAVAVLCVLNLLLELLPSPAAVAPFVLLSLAAAYYMGVVLVYLQIAPAAARLMPPAAQRRFVALACAFASAMLLLLAMPLVHVLFLAAAGR</sequence>
<reference evidence="2 3" key="1">
    <citation type="submission" date="2024-02" db="EMBL/GenBank/DDBJ databases">
        <title>High-quality chromosome-scale genome assembly of Pensacola bahiagrass (Paspalum notatum Flugge var. saurae).</title>
        <authorList>
            <person name="Vega J.M."/>
            <person name="Podio M."/>
            <person name="Orjuela J."/>
            <person name="Siena L.A."/>
            <person name="Pessino S.C."/>
            <person name="Combes M.C."/>
            <person name="Mariac C."/>
            <person name="Albertini E."/>
            <person name="Pupilli F."/>
            <person name="Ortiz J.P.A."/>
            <person name="Leblanc O."/>
        </authorList>
    </citation>
    <scope>NUCLEOTIDE SEQUENCE [LARGE SCALE GENOMIC DNA]</scope>
    <source>
        <strain evidence="2">R1</strain>
        <tissue evidence="2">Leaf</tissue>
    </source>
</reference>
<proteinExistence type="predicted"/>
<feature type="transmembrane region" description="Helical" evidence="1">
    <location>
        <begin position="38"/>
        <end position="62"/>
    </location>
</feature>